<evidence type="ECO:0000256" key="4">
    <source>
        <dbReference type="ARBA" id="ARBA00022989"/>
    </source>
</evidence>
<dbReference type="InterPro" id="IPR036866">
    <property type="entry name" value="RibonucZ/Hydroxyglut_hydro"/>
</dbReference>
<dbReference type="eggNOG" id="COG0658">
    <property type="taxonomic scope" value="Bacteria"/>
</dbReference>
<feature type="transmembrane region" description="Helical" evidence="7">
    <location>
        <begin position="320"/>
        <end position="342"/>
    </location>
</feature>
<dbReference type="AlphaFoldDB" id="K6X6A1"/>
<feature type="transmembrane region" description="Helical" evidence="7">
    <location>
        <begin position="451"/>
        <end position="469"/>
    </location>
</feature>
<dbReference type="Pfam" id="PF00753">
    <property type="entry name" value="Lactamase_B"/>
    <property type="match status" value="1"/>
</dbReference>
<dbReference type="PANTHER" id="PTHR30619:SF1">
    <property type="entry name" value="RECOMBINATION PROTEIN 2"/>
    <property type="match status" value="1"/>
</dbReference>
<dbReference type="InterPro" id="IPR001279">
    <property type="entry name" value="Metallo-B-lactamas"/>
</dbReference>
<accession>K6X6A1</accession>
<evidence type="ECO:0000259" key="8">
    <source>
        <dbReference type="SMART" id="SM00849"/>
    </source>
</evidence>
<dbReference type="Pfam" id="PF03772">
    <property type="entry name" value="Competence"/>
    <property type="match status" value="1"/>
</dbReference>
<dbReference type="RefSeq" id="WP_006590842.1">
    <property type="nucleotide sequence ID" value="NZ_BAHD01000004.1"/>
</dbReference>
<evidence type="ECO:0000256" key="2">
    <source>
        <dbReference type="ARBA" id="ARBA00022475"/>
    </source>
</evidence>
<comment type="subcellular location">
    <subcellularLocation>
        <location evidence="1">Cell membrane</location>
        <topology evidence="1">Multi-pass membrane protein</topology>
    </subcellularLocation>
</comment>
<dbReference type="STRING" id="1184609.KILIM_004_01010"/>
<keyword evidence="3 7" id="KW-0812">Transmembrane</keyword>
<dbReference type="OrthoDB" id="7177610at2"/>
<feature type="region of interest" description="Disordered" evidence="6">
    <location>
        <begin position="1"/>
        <end position="22"/>
    </location>
</feature>
<keyword evidence="4 7" id="KW-1133">Transmembrane helix</keyword>
<feature type="transmembrane region" description="Helical" evidence="7">
    <location>
        <begin position="513"/>
        <end position="535"/>
    </location>
</feature>
<dbReference type="Proteomes" id="UP000008366">
    <property type="component" value="Unassembled WGS sequence"/>
</dbReference>
<feature type="transmembrane region" description="Helical" evidence="7">
    <location>
        <begin position="348"/>
        <end position="364"/>
    </location>
</feature>
<feature type="transmembrane region" description="Helical" evidence="7">
    <location>
        <begin position="32"/>
        <end position="52"/>
    </location>
</feature>
<name>K6X6A1_9MICO</name>
<evidence type="ECO:0000313" key="10">
    <source>
        <dbReference type="Proteomes" id="UP000008366"/>
    </source>
</evidence>
<keyword evidence="10" id="KW-1185">Reference proteome</keyword>
<dbReference type="NCBIfam" id="TIGR00360">
    <property type="entry name" value="ComEC_N-term"/>
    <property type="match status" value="1"/>
</dbReference>
<protein>
    <recommendedName>
        <fullName evidence="8">Metallo-beta-lactamase domain-containing protein</fullName>
    </recommendedName>
</protein>
<feature type="domain" description="Metallo-beta-lactamase" evidence="8">
    <location>
        <begin position="607"/>
        <end position="779"/>
    </location>
</feature>
<feature type="transmembrane region" description="Helical" evidence="7">
    <location>
        <begin position="58"/>
        <end position="77"/>
    </location>
</feature>
<evidence type="ECO:0000313" key="9">
    <source>
        <dbReference type="EMBL" id="GAB94309.1"/>
    </source>
</evidence>
<sequence length="858" mass="87811">MTVRDSTRAQLRRAGSTGGGKTGAAKVLDVRLLLAAAVGWAVLVVALGAGWAAESVGLVGLAALSLAAGAALVPVVLHRARRGGSPPLGRTCDAQAAVADLAPAETFRAARVGTRSTVLLAAVGRACGAGRTAAILTGLITGMLCVSAAGQLAVRDAGPLAELAAARAVATVEATIAEDPRLLPVDAERRAPRAMARLVVTAVTARGHTTAVRTSVMLIGPADLADLQWRQRIRLTGRLGPAEPGDRAVAWLAATGSVESVAPAGAMLRLAEHARGRLRQAVAPLPPDPRGLLPGLVIGDRSLTPESLTEDMRITGMTHLTAVSGSNVTVIVGAAVLLSGLLGVRRRWRPLLAGAAIVGFVVLARPDPSVVRAAVMGGVGLLGMTAARRSLGPSALGTAVTVLLVADPWLARSFGFALSTLATFGLLAFARPWGEAMGRWLPGWARPLADATAIPLAAQATCAPVIVLLQGSVPIVGILANLAAAPFVAPATIAGVLAALTAALWLPAGTMCAWLAGMPAWVIALIAHSLAPVPFGTMPWVDGTSGALLLAVVTILALLCAPYALHQARRHPWRAAGAGVLLLALIWPTPRAQPPAQWAFTACDVGQGDALLVATGPGRAVLVDAGPDPSAIRGCLDRMAITALDAIFLTHFHDDHVAGLPGALAGRSVGALYVSPLPDPAYQVRLVGQWAAEAGLTPVAVGAGSHFDFEGVQVAARAPARITAEGSPPNNNSVVLDVRTSRLRLLLLADIEREEAAVLARDLRTDPDPRPVDVVKVAHHGSANLDRTLVREIAAPVAVISVGADNTYGHPAPSAMAAYTQAGATVLRTDRDGDIILSGADPPAPEARTPIFVTRSRG</sequence>
<dbReference type="InterPro" id="IPR052159">
    <property type="entry name" value="Competence_DNA_uptake"/>
</dbReference>
<dbReference type="InterPro" id="IPR004477">
    <property type="entry name" value="ComEC_N"/>
</dbReference>
<dbReference type="EMBL" id="BAHD01000004">
    <property type="protein sequence ID" value="GAB94309.1"/>
    <property type="molecule type" value="Genomic_DNA"/>
</dbReference>
<organism evidence="9 10">
    <name type="scientific">Kineosphaera limosa NBRC 100340</name>
    <dbReference type="NCBI Taxonomy" id="1184609"/>
    <lineage>
        <taxon>Bacteria</taxon>
        <taxon>Bacillati</taxon>
        <taxon>Actinomycetota</taxon>
        <taxon>Actinomycetes</taxon>
        <taxon>Micrococcales</taxon>
        <taxon>Dermatophilaceae</taxon>
        <taxon>Kineosphaera</taxon>
    </lineage>
</organism>
<feature type="transmembrane region" description="Helical" evidence="7">
    <location>
        <begin position="547"/>
        <end position="565"/>
    </location>
</feature>
<dbReference type="Gene3D" id="3.60.15.10">
    <property type="entry name" value="Ribonuclease Z/Hydroxyacylglutathione hydrolase-like"/>
    <property type="match status" value="1"/>
</dbReference>
<keyword evidence="5 7" id="KW-0472">Membrane</keyword>
<evidence type="ECO:0000256" key="7">
    <source>
        <dbReference type="SAM" id="Phobius"/>
    </source>
</evidence>
<keyword evidence="2" id="KW-1003">Cell membrane</keyword>
<evidence type="ECO:0000256" key="5">
    <source>
        <dbReference type="ARBA" id="ARBA00023136"/>
    </source>
</evidence>
<proteinExistence type="predicted"/>
<evidence type="ECO:0000256" key="1">
    <source>
        <dbReference type="ARBA" id="ARBA00004651"/>
    </source>
</evidence>
<feature type="transmembrane region" description="Helical" evidence="7">
    <location>
        <begin position="572"/>
        <end position="589"/>
    </location>
</feature>
<dbReference type="GO" id="GO:0005886">
    <property type="term" value="C:plasma membrane"/>
    <property type="evidence" value="ECO:0007669"/>
    <property type="project" value="UniProtKB-SubCell"/>
</dbReference>
<comment type="caution">
    <text evidence="9">The sequence shown here is derived from an EMBL/GenBank/DDBJ whole genome shotgun (WGS) entry which is preliminary data.</text>
</comment>
<feature type="transmembrane region" description="Helical" evidence="7">
    <location>
        <begin position="475"/>
        <end position="506"/>
    </location>
</feature>
<feature type="transmembrane region" description="Helical" evidence="7">
    <location>
        <begin position="409"/>
        <end position="430"/>
    </location>
</feature>
<gene>
    <name evidence="9" type="ORF">KILIM_004_01010</name>
</gene>
<dbReference type="eggNOG" id="COG2333">
    <property type="taxonomic scope" value="Bacteria"/>
</dbReference>
<reference evidence="9 10" key="1">
    <citation type="submission" date="2012-08" db="EMBL/GenBank/DDBJ databases">
        <title>Whole genome shotgun sequence of Kineosphaera limosa NBRC 100340.</title>
        <authorList>
            <person name="Yoshida I."/>
            <person name="Isaki S."/>
            <person name="Hosoyama A."/>
            <person name="Tsuchikane K."/>
            <person name="Katsumata H."/>
            <person name="Ando Y."/>
            <person name="Ohji S."/>
            <person name="Hamada M."/>
            <person name="Tamura T."/>
            <person name="Yamazoe A."/>
            <person name="Yamazaki S."/>
            <person name="Fujita N."/>
        </authorList>
    </citation>
    <scope>NUCLEOTIDE SEQUENCE [LARGE SCALE GENOMIC DNA]</scope>
    <source>
        <strain evidence="9 10">NBRC 100340</strain>
    </source>
</reference>
<dbReference type="SUPFAM" id="SSF56281">
    <property type="entry name" value="Metallo-hydrolase/oxidoreductase"/>
    <property type="match status" value="1"/>
</dbReference>
<evidence type="ECO:0000256" key="3">
    <source>
        <dbReference type="ARBA" id="ARBA00022692"/>
    </source>
</evidence>
<evidence type="ECO:0000256" key="6">
    <source>
        <dbReference type="SAM" id="MobiDB-lite"/>
    </source>
</evidence>
<dbReference type="SMART" id="SM00849">
    <property type="entry name" value="Lactamase_B"/>
    <property type="match status" value="1"/>
</dbReference>
<dbReference type="PANTHER" id="PTHR30619">
    <property type="entry name" value="DNA INTERNALIZATION/COMPETENCE PROTEIN COMEC/REC2"/>
    <property type="match status" value="1"/>
</dbReference>